<comment type="caution">
    <text evidence="2">The sequence shown here is derived from an EMBL/GenBank/DDBJ whole genome shotgun (WGS) entry which is preliminary data.</text>
</comment>
<evidence type="ECO:0000313" key="2">
    <source>
        <dbReference type="EMBL" id="GIL93947.1"/>
    </source>
</evidence>
<name>A0A8J4D1I6_9CHLO</name>
<feature type="compositionally biased region" description="Low complexity" evidence="1">
    <location>
        <begin position="76"/>
        <end position="90"/>
    </location>
</feature>
<accession>A0A8J4D1I6</accession>
<organism evidence="2 3">
    <name type="scientific">Volvox reticuliferus</name>
    <dbReference type="NCBI Taxonomy" id="1737510"/>
    <lineage>
        <taxon>Eukaryota</taxon>
        <taxon>Viridiplantae</taxon>
        <taxon>Chlorophyta</taxon>
        <taxon>core chlorophytes</taxon>
        <taxon>Chlorophyceae</taxon>
        <taxon>CS clade</taxon>
        <taxon>Chlamydomonadales</taxon>
        <taxon>Volvocaceae</taxon>
        <taxon>Volvox</taxon>
    </lineage>
</organism>
<feature type="compositionally biased region" description="Polar residues" evidence="1">
    <location>
        <begin position="1"/>
        <end position="14"/>
    </location>
</feature>
<reference evidence="2" key="1">
    <citation type="journal article" date="2021" name="Proc. Natl. Acad. Sci. U.S.A.">
        <title>Three genomes in the algal genus Volvox reveal the fate of a haploid sex-determining region after a transition to homothallism.</title>
        <authorList>
            <person name="Yamamoto K."/>
            <person name="Hamaji T."/>
            <person name="Kawai-Toyooka H."/>
            <person name="Matsuzaki R."/>
            <person name="Takahashi F."/>
            <person name="Nishimura Y."/>
            <person name="Kawachi M."/>
            <person name="Noguchi H."/>
            <person name="Minakuchi Y."/>
            <person name="Umen J.G."/>
            <person name="Toyoda A."/>
            <person name="Nozaki H."/>
        </authorList>
    </citation>
    <scope>NUCLEOTIDE SEQUENCE</scope>
    <source>
        <strain evidence="2">NIES-3785</strain>
    </source>
</reference>
<dbReference type="EMBL" id="BNCQ01000001">
    <property type="protein sequence ID" value="GIL93947.1"/>
    <property type="molecule type" value="Genomic_DNA"/>
</dbReference>
<sequence length="143" mass="15258">MRNQLYPHSSLSPPYNQPSPVAPSRPRHPVAQSPRHNLLPPVSPSRRFHPCCAVATIQPQSPPSNPRHPQSPAFTPAAPSQPSNPSRPQSLQVTPIRLQPAPVAPVTLSARVAPSSPVATSCPSTGAIKSVHCRGAEVIFKFI</sequence>
<proteinExistence type="predicted"/>
<feature type="region of interest" description="Disordered" evidence="1">
    <location>
        <begin position="1"/>
        <end position="96"/>
    </location>
</feature>
<evidence type="ECO:0000256" key="1">
    <source>
        <dbReference type="SAM" id="MobiDB-lite"/>
    </source>
</evidence>
<protein>
    <submittedName>
        <fullName evidence="2">Uncharacterized protein</fullName>
    </submittedName>
</protein>
<gene>
    <name evidence="2" type="ORF">Vretimale_179</name>
</gene>
<dbReference type="Proteomes" id="UP000722791">
    <property type="component" value="Unassembled WGS sequence"/>
</dbReference>
<dbReference type="AlphaFoldDB" id="A0A8J4D1I6"/>
<evidence type="ECO:0000313" key="3">
    <source>
        <dbReference type="Proteomes" id="UP000722791"/>
    </source>
</evidence>